<accession>A0A9D7SHH0</accession>
<sequence>MVVKNVNGTFRLVCGCGDWLRHWQRFGRPSADFARERICAVALCRNPIEVGAHVQKEVLEGMSILGMVGDASWYVLPLCASCSRRRGEALIVADDCGLAPANIDQTCGRARGEDSSSRSA</sequence>
<evidence type="ECO:0000313" key="1">
    <source>
        <dbReference type="EMBL" id="MBK9796619.1"/>
    </source>
</evidence>
<organism evidence="1 2">
    <name type="scientific">Candidatus Geothrix skivensis</name>
    <dbReference type="NCBI Taxonomy" id="2954439"/>
    <lineage>
        <taxon>Bacteria</taxon>
        <taxon>Pseudomonadati</taxon>
        <taxon>Acidobacteriota</taxon>
        <taxon>Holophagae</taxon>
        <taxon>Holophagales</taxon>
        <taxon>Holophagaceae</taxon>
        <taxon>Geothrix</taxon>
    </lineage>
</organism>
<dbReference type="Proteomes" id="UP000886657">
    <property type="component" value="Unassembled WGS sequence"/>
</dbReference>
<gene>
    <name evidence="1" type="ORF">IPP58_08980</name>
</gene>
<dbReference type="EMBL" id="JADKIO010000006">
    <property type="protein sequence ID" value="MBK9796619.1"/>
    <property type="molecule type" value="Genomic_DNA"/>
</dbReference>
<evidence type="ECO:0000313" key="2">
    <source>
        <dbReference type="Proteomes" id="UP000886657"/>
    </source>
</evidence>
<proteinExistence type="predicted"/>
<comment type="caution">
    <text evidence="1">The sequence shown here is derived from an EMBL/GenBank/DDBJ whole genome shotgun (WGS) entry which is preliminary data.</text>
</comment>
<name>A0A9D7SHH0_9BACT</name>
<protein>
    <submittedName>
        <fullName evidence="1">Uncharacterized protein</fullName>
    </submittedName>
</protein>
<reference evidence="1" key="1">
    <citation type="submission" date="2020-10" db="EMBL/GenBank/DDBJ databases">
        <title>Connecting structure to function with the recovery of over 1000 high-quality activated sludge metagenome-assembled genomes encoding full-length rRNA genes using long-read sequencing.</title>
        <authorList>
            <person name="Singleton C.M."/>
            <person name="Petriglieri F."/>
            <person name="Kristensen J.M."/>
            <person name="Kirkegaard R.H."/>
            <person name="Michaelsen T.Y."/>
            <person name="Andersen M.H."/>
            <person name="Karst S.M."/>
            <person name="Dueholm M.S."/>
            <person name="Nielsen P.H."/>
            <person name="Albertsen M."/>
        </authorList>
    </citation>
    <scope>NUCLEOTIDE SEQUENCE</scope>
    <source>
        <strain evidence="1">Skiv_18-Q3-R9-52_MAXAC.067</strain>
    </source>
</reference>
<dbReference type="AlphaFoldDB" id="A0A9D7SHH0"/>